<comment type="caution">
    <text evidence="2">Lacks conserved residue(s) required for the propagation of feature annotation.</text>
</comment>
<dbReference type="PROSITE" id="PS50894">
    <property type="entry name" value="HPT"/>
    <property type="match status" value="1"/>
</dbReference>
<dbReference type="SUPFAM" id="SSF47226">
    <property type="entry name" value="Histidine-containing phosphotransfer domain, HPT domain"/>
    <property type="match status" value="2"/>
</dbReference>
<evidence type="ECO:0000256" key="1">
    <source>
        <dbReference type="ARBA" id="ARBA00023012"/>
    </source>
</evidence>
<organism evidence="4 5">
    <name type="scientific">Simiduia curdlanivorans</name>
    <dbReference type="NCBI Taxonomy" id="1492769"/>
    <lineage>
        <taxon>Bacteria</taxon>
        <taxon>Pseudomonadati</taxon>
        <taxon>Pseudomonadota</taxon>
        <taxon>Gammaproteobacteria</taxon>
        <taxon>Cellvibrionales</taxon>
        <taxon>Cellvibrionaceae</taxon>
        <taxon>Simiduia</taxon>
    </lineage>
</organism>
<evidence type="ECO:0000259" key="3">
    <source>
        <dbReference type="PROSITE" id="PS50894"/>
    </source>
</evidence>
<feature type="domain" description="HPt" evidence="3">
    <location>
        <begin position="436"/>
        <end position="542"/>
    </location>
</feature>
<dbReference type="InterPro" id="IPR036641">
    <property type="entry name" value="HPT_dom_sf"/>
</dbReference>
<keyword evidence="1" id="KW-0902">Two-component regulatory system</keyword>
<evidence type="ECO:0000256" key="2">
    <source>
        <dbReference type="PROSITE-ProRule" id="PRU00110"/>
    </source>
</evidence>
<gene>
    <name evidence="4" type="ORF">ACFOX3_16800</name>
</gene>
<comment type="caution">
    <text evidence="4">The sequence shown here is derived from an EMBL/GenBank/DDBJ whole genome shotgun (WGS) entry which is preliminary data.</text>
</comment>
<reference evidence="5" key="1">
    <citation type="journal article" date="2019" name="Int. J. Syst. Evol. Microbiol.">
        <title>The Global Catalogue of Microorganisms (GCM) 10K type strain sequencing project: providing services to taxonomists for standard genome sequencing and annotation.</title>
        <authorList>
            <consortium name="The Broad Institute Genomics Platform"/>
            <consortium name="The Broad Institute Genome Sequencing Center for Infectious Disease"/>
            <person name="Wu L."/>
            <person name="Ma J."/>
        </authorList>
    </citation>
    <scope>NUCLEOTIDE SEQUENCE [LARGE SCALE GENOMIC DNA]</scope>
    <source>
        <strain evidence="5">CECT 8570</strain>
    </source>
</reference>
<evidence type="ECO:0000313" key="5">
    <source>
        <dbReference type="Proteomes" id="UP001595840"/>
    </source>
</evidence>
<proteinExistence type="predicted"/>
<sequence length="568" mass="61691">MSSNTLNLSSLKLVRDELLATIEASAAKLEQFVADRDNSDLLQGCIDGIKQISGTLSVVQLKGADLLAQEILALAQEITTGENNEADEYISTLTSSFFILPRYLEYVQQTKRNLPVLLIPAINEMRQVRKAALLKDSHFFEASVSVRRGNPGQTTAVMGEDISALARRLRHMYQVGLLAVLQGKQIKPSLGMMQRSLERLDIISSGRPLGKLWWLGATAIGVIAQKSMELSRGRKMLLSTLDRELKKLQQNSAKSLDTEPDSDLMKDLLYVIAVSGVDDPKLAALLAQCKVEPLGYTDTELRREREALKGPSANTITSMVSVLKDELNSVKDVIERAAQAGNWADDENDELVSTLVKIAEILAVVGLVSASNTLKQEIERISAWKAADKAPSSEEFLEVADSLLYVESTVSGVGSLNLSDDQLARINSGSRNDIIATSQLAEAEKLVFQEAEAGLSMIKRALSSYSESGFDRGHIKNVSTTLATIRGGMGVIGLKRAASVTAACQSFVAESLQSNEHPEMLQQMLETFADAVIGLEYYLDAAKSDKSADDNVLQIAEESLAALGHPVH</sequence>
<dbReference type="Proteomes" id="UP001595840">
    <property type="component" value="Unassembled WGS sequence"/>
</dbReference>
<dbReference type="InterPro" id="IPR008207">
    <property type="entry name" value="Sig_transdc_His_kin_Hpt_dom"/>
</dbReference>
<dbReference type="InterPro" id="IPR058661">
    <property type="entry name" value="FimL_2nd"/>
</dbReference>
<name>A0ABV8V7T9_9GAMM</name>
<dbReference type="EMBL" id="JBHSCX010000021">
    <property type="protein sequence ID" value="MFC4363979.1"/>
    <property type="molecule type" value="Genomic_DNA"/>
</dbReference>
<dbReference type="RefSeq" id="WP_290262977.1">
    <property type="nucleotide sequence ID" value="NZ_JAUFQG010000004.1"/>
</dbReference>
<evidence type="ECO:0000313" key="4">
    <source>
        <dbReference type="EMBL" id="MFC4363979.1"/>
    </source>
</evidence>
<dbReference type="Pfam" id="PF26379">
    <property type="entry name" value="FimL_2nd"/>
    <property type="match status" value="1"/>
</dbReference>
<dbReference type="Gene3D" id="1.20.120.160">
    <property type="entry name" value="HPT domain"/>
    <property type="match status" value="1"/>
</dbReference>
<accession>A0ABV8V7T9</accession>
<keyword evidence="5" id="KW-1185">Reference proteome</keyword>
<protein>
    <submittedName>
        <fullName evidence="4">Pilus assembly protein</fullName>
    </submittedName>
</protein>